<dbReference type="InterPro" id="IPR016181">
    <property type="entry name" value="Acyl_CoA_acyltransferase"/>
</dbReference>
<comment type="subcellular location">
    <subcellularLocation>
        <location evidence="1">Nucleus</location>
    </subcellularLocation>
</comment>
<evidence type="ECO:0000256" key="2">
    <source>
        <dbReference type="ARBA" id="ARBA00022723"/>
    </source>
</evidence>
<dbReference type="InterPro" id="IPR000182">
    <property type="entry name" value="GNAT_dom"/>
</dbReference>
<feature type="domain" description="N-acetyltransferase" evidence="9">
    <location>
        <begin position="1093"/>
        <end position="1248"/>
    </location>
</feature>
<evidence type="ECO:0000313" key="10">
    <source>
        <dbReference type="EMBL" id="KAG0574920.1"/>
    </source>
</evidence>
<reference evidence="10" key="1">
    <citation type="submission" date="2020-06" db="EMBL/GenBank/DDBJ databases">
        <title>WGS assembly of Ceratodon purpureus strain R40.</title>
        <authorList>
            <person name="Carey S.B."/>
            <person name="Jenkins J."/>
            <person name="Shu S."/>
            <person name="Lovell J.T."/>
            <person name="Sreedasyam A."/>
            <person name="Maumus F."/>
            <person name="Tiley G.P."/>
            <person name="Fernandez-Pozo N."/>
            <person name="Barry K."/>
            <person name="Chen C."/>
            <person name="Wang M."/>
            <person name="Lipzen A."/>
            <person name="Daum C."/>
            <person name="Saski C.A."/>
            <person name="Payton A.C."/>
            <person name="Mcbreen J.C."/>
            <person name="Conrad R.E."/>
            <person name="Kollar L.M."/>
            <person name="Olsson S."/>
            <person name="Huttunen S."/>
            <person name="Landis J.B."/>
            <person name="Wickett N.J."/>
            <person name="Johnson M.G."/>
            <person name="Rensing S.A."/>
            <person name="Grimwood J."/>
            <person name="Schmutz J."/>
            <person name="Mcdaniel S.F."/>
        </authorList>
    </citation>
    <scope>NUCLEOTIDE SEQUENCE</scope>
    <source>
        <strain evidence="10">R40</strain>
    </source>
</reference>
<dbReference type="InterPro" id="IPR001965">
    <property type="entry name" value="Znf_PHD"/>
</dbReference>
<organism evidence="10 11">
    <name type="scientific">Ceratodon purpureus</name>
    <name type="common">Fire moss</name>
    <name type="synonym">Dicranum purpureum</name>
    <dbReference type="NCBI Taxonomy" id="3225"/>
    <lineage>
        <taxon>Eukaryota</taxon>
        <taxon>Viridiplantae</taxon>
        <taxon>Streptophyta</taxon>
        <taxon>Embryophyta</taxon>
        <taxon>Bryophyta</taxon>
        <taxon>Bryophytina</taxon>
        <taxon>Bryopsida</taxon>
        <taxon>Dicranidae</taxon>
        <taxon>Pseudoditrichales</taxon>
        <taxon>Ditrichaceae</taxon>
        <taxon>Ceratodon</taxon>
    </lineage>
</organism>
<name>A0A8T0HV52_CERPU</name>
<feature type="compositionally biased region" description="Basic and acidic residues" evidence="7">
    <location>
        <begin position="712"/>
        <end position="727"/>
    </location>
</feature>
<feature type="domain" description="PHD-type" evidence="8">
    <location>
        <begin position="891"/>
        <end position="936"/>
    </location>
</feature>
<keyword evidence="4" id="KW-0862">Zinc</keyword>
<evidence type="ECO:0000259" key="8">
    <source>
        <dbReference type="PROSITE" id="PS50016"/>
    </source>
</evidence>
<evidence type="ECO:0000259" key="9">
    <source>
        <dbReference type="PROSITE" id="PS51186"/>
    </source>
</evidence>
<dbReference type="SUPFAM" id="SSF57903">
    <property type="entry name" value="FYVE/PHD zinc finger"/>
    <property type="match status" value="2"/>
</dbReference>
<dbReference type="GO" id="GO:0008270">
    <property type="term" value="F:zinc ion binding"/>
    <property type="evidence" value="ECO:0007669"/>
    <property type="project" value="UniProtKB-KW"/>
</dbReference>
<accession>A0A8T0HV52</accession>
<comment type="caution">
    <text evidence="10">The sequence shown here is derived from an EMBL/GenBank/DDBJ whole genome shotgun (WGS) entry which is preliminary data.</text>
</comment>
<feature type="region of interest" description="Disordered" evidence="7">
    <location>
        <begin position="81"/>
        <end position="130"/>
    </location>
</feature>
<dbReference type="GO" id="GO:0042393">
    <property type="term" value="F:histone binding"/>
    <property type="evidence" value="ECO:0007669"/>
    <property type="project" value="TreeGrafter"/>
</dbReference>
<evidence type="ECO:0000313" key="11">
    <source>
        <dbReference type="Proteomes" id="UP000822688"/>
    </source>
</evidence>
<dbReference type="Proteomes" id="UP000822688">
    <property type="component" value="Chromosome V"/>
</dbReference>
<feature type="compositionally biased region" description="Basic and acidic residues" evidence="7">
    <location>
        <begin position="737"/>
        <end position="775"/>
    </location>
</feature>
<feature type="compositionally biased region" description="Basic and acidic residues" evidence="7">
    <location>
        <begin position="502"/>
        <end position="511"/>
    </location>
</feature>
<feature type="region of interest" description="Disordered" evidence="7">
    <location>
        <begin position="491"/>
        <end position="511"/>
    </location>
</feature>
<dbReference type="SUPFAM" id="SSF55729">
    <property type="entry name" value="Acyl-CoA N-acyltransferases (Nat)"/>
    <property type="match status" value="1"/>
</dbReference>
<dbReference type="GO" id="GO:0003682">
    <property type="term" value="F:chromatin binding"/>
    <property type="evidence" value="ECO:0007669"/>
    <property type="project" value="TreeGrafter"/>
</dbReference>
<dbReference type="InterPro" id="IPR011011">
    <property type="entry name" value="Znf_FYVE_PHD"/>
</dbReference>
<dbReference type="InterPro" id="IPR019787">
    <property type="entry name" value="Znf_PHD-finger"/>
</dbReference>
<dbReference type="InterPro" id="IPR032308">
    <property type="entry name" value="TDBD"/>
</dbReference>
<dbReference type="EMBL" id="CM026426">
    <property type="protein sequence ID" value="KAG0574920.1"/>
    <property type="molecule type" value="Genomic_DNA"/>
</dbReference>
<dbReference type="Pfam" id="PF23209">
    <property type="entry name" value="IDM1_C"/>
    <property type="match status" value="1"/>
</dbReference>
<evidence type="ECO:0000256" key="6">
    <source>
        <dbReference type="PROSITE-ProRule" id="PRU00146"/>
    </source>
</evidence>
<dbReference type="SMART" id="SM00249">
    <property type="entry name" value="PHD"/>
    <property type="match status" value="2"/>
</dbReference>
<dbReference type="PROSITE" id="PS51186">
    <property type="entry name" value="GNAT"/>
    <property type="match status" value="1"/>
</dbReference>
<dbReference type="Gene3D" id="3.30.40.10">
    <property type="entry name" value="Zinc/RING finger domain, C3HC4 (zinc finger)"/>
    <property type="match status" value="2"/>
</dbReference>
<keyword evidence="3 6" id="KW-0863">Zinc-finger</keyword>
<dbReference type="GO" id="GO:0016747">
    <property type="term" value="F:acyltransferase activity, transferring groups other than amino-acyl groups"/>
    <property type="evidence" value="ECO:0007669"/>
    <property type="project" value="InterPro"/>
</dbReference>
<dbReference type="Gene3D" id="3.40.630.30">
    <property type="match status" value="1"/>
</dbReference>
<dbReference type="GO" id="GO:0005634">
    <property type="term" value="C:nucleus"/>
    <property type="evidence" value="ECO:0007669"/>
    <property type="project" value="UniProtKB-SubCell"/>
</dbReference>
<dbReference type="Pfam" id="PF16135">
    <property type="entry name" value="TDBD"/>
    <property type="match status" value="2"/>
</dbReference>
<evidence type="ECO:0000256" key="3">
    <source>
        <dbReference type="ARBA" id="ARBA00022771"/>
    </source>
</evidence>
<keyword evidence="5" id="KW-0539">Nucleus</keyword>
<sequence length="1265" mass="137077">MEILANNGHSMANEVGNAGRRIICQVEDGLFENESLTSTQSDFGADHIADSSRAYLEDEGMKVDTKKRSFDEVSKDLHIPSKKPAVRSSSDTLAAEVDPMSISSPLTEAIDASEDETGEREPGSQSTLGSFEQVSSSIITCTTVFCPPEIGNHVSTETLNSFESVQETLNLQRTDVTLTSVDCSMDTVGSEEDFITVKSAQLEVKDTGAINQLCDSLGFVIEEGAEKGDTMILQNIPKIGPLDFDADEQFTSNAEGEETTDIVTGTEKSLLDTVVDGDLLSSRPSEVDSEKIGDELHVARTSSTSTGEVCASQAQMKPPSLGDQSAQACQVIEEPAAANGSPQYETKDGGSRMNEVDELQVEKADAVKALELKMVEVIMRSPELEVAGSRTDETLNLLSDDPLSVREQEDENRGKDIMNGLSEDDKFIELFQAVAQLPEHLVGANGFLGEAFDVEDLGNGQVSDNLQQGHVNTQPLLSKRLEDPRSAQVTLNKGLDCSHQSGSDKGDGSMDRLDLGIATQSAAISAKSQSFSLKTRMNLKAPEVPLKISPSLSLRRGLPIKEILLKEAPASAKLLLASGLLDGHQVRYLGRGGHVMLTGVIQEGGVRCDCTICKGVQVVNVSAFEKHAGSSARHPSDFIFLENGKCIKDILEIGWSANKEKKNVMDVLKSAIGEVGGELVKIGGQEHPSIQNLPVEKKLKLSLDSKPRLLPDTKPRLALDAKSRMSLDSKPGMSLDSKPRVLSDAKARPTTELKARGNEGRSSLPRDRNMREKEKEIVSPPVLNRETSGPNLHKALFLPGGLEDDTDLGYYVKGQKFLTGVKLGAGIFCSCCEQVISCSLFEQHAGWGSRRNPYTSIYLRDGRSLHDAAQSLVVEQTVKQEGLTPSKIEHLDQCVECGDSGDLQLCTGCPSTYHQDCLGSEDPPTGDFFCPDCQEQLFGGTKDRRRSMAKRRSKGAAKTLLTKDRVTGRCTRLLQVVPEAASIGGCVFCKSGDFAKSGFGPMTTMLCDQCEREYHVGCLKKHGLEDLKELPEGEWFCGQDCKHIHSILSLLVANGPEPLADSIISKVLKIRQQLDKSDGTGESGSGCFEWQLLHGRGGDPANGKTLAEAVQIFSECFDPIADGVSGGDLIPLMVYRRSIRDQDFGGIYCVVLKQFGMVVSTALIRVFGRQLAELPLLATNPTHQGQGHCKALLLSIERLLGVLRVERLALPAAEGAEGIWLKKFGFRRMSEEQANDFHTDLNMMIFTGSFMLEKEIAPLEITGSA</sequence>
<dbReference type="PANTHER" id="PTHR47025:SF2">
    <property type="entry name" value="AUTOIMMUNE REGULATOR"/>
    <property type="match status" value="1"/>
</dbReference>
<evidence type="ECO:0008006" key="12">
    <source>
        <dbReference type="Google" id="ProtNLM"/>
    </source>
</evidence>
<evidence type="ECO:0000256" key="5">
    <source>
        <dbReference type="ARBA" id="ARBA00023242"/>
    </source>
</evidence>
<dbReference type="InterPro" id="IPR013083">
    <property type="entry name" value="Znf_RING/FYVE/PHD"/>
</dbReference>
<dbReference type="PROSITE" id="PS50016">
    <property type="entry name" value="ZF_PHD_2"/>
    <property type="match status" value="1"/>
</dbReference>
<dbReference type="GO" id="GO:0000977">
    <property type="term" value="F:RNA polymerase II transcription regulatory region sequence-specific DNA binding"/>
    <property type="evidence" value="ECO:0007669"/>
    <property type="project" value="TreeGrafter"/>
</dbReference>
<feature type="region of interest" description="Disordered" evidence="7">
    <location>
        <begin position="712"/>
        <end position="775"/>
    </location>
</feature>
<dbReference type="PANTHER" id="PTHR47025">
    <property type="entry name" value="AUTOIMMUNE REGULATOR"/>
    <property type="match status" value="1"/>
</dbReference>
<evidence type="ECO:0000256" key="1">
    <source>
        <dbReference type="ARBA" id="ARBA00004123"/>
    </source>
</evidence>
<dbReference type="GO" id="GO:0045944">
    <property type="term" value="P:positive regulation of transcription by RNA polymerase II"/>
    <property type="evidence" value="ECO:0007669"/>
    <property type="project" value="TreeGrafter"/>
</dbReference>
<evidence type="ECO:0000256" key="4">
    <source>
        <dbReference type="ARBA" id="ARBA00022833"/>
    </source>
</evidence>
<dbReference type="AlphaFoldDB" id="A0A8T0HV52"/>
<proteinExistence type="predicted"/>
<gene>
    <name evidence="10" type="ORF">KC19_VG302900</name>
</gene>
<keyword evidence="11" id="KW-1185">Reference proteome</keyword>
<evidence type="ECO:0000256" key="7">
    <source>
        <dbReference type="SAM" id="MobiDB-lite"/>
    </source>
</evidence>
<dbReference type="InterPro" id="IPR056511">
    <property type="entry name" value="IDM1_C"/>
</dbReference>
<protein>
    <recommendedName>
        <fullName evidence="12">PHD-type domain-containing protein</fullName>
    </recommendedName>
</protein>
<keyword evidence="2" id="KW-0479">Metal-binding</keyword>